<gene>
    <name evidence="1" type="ORF">Rhow_001635</name>
</gene>
<dbReference type="EMBL" id="BHYM01000002">
    <property type="protein sequence ID" value="GCE36269.1"/>
    <property type="molecule type" value="Genomic_DNA"/>
</dbReference>
<accession>A0A402BYG5</accession>
<dbReference type="Proteomes" id="UP000287519">
    <property type="component" value="Unassembled WGS sequence"/>
</dbReference>
<evidence type="ECO:0000313" key="2">
    <source>
        <dbReference type="Proteomes" id="UP000287519"/>
    </source>
</evidence>
<keyword evidence="2" id="KW-1185">Reference proteome</keyword>
<reference evidence="1 2" key="1">
    <citation type="submission" date="2018-11" db="EMBL/GenBank/DDBJ databases">
        <title>Microbial catabolism of amino acid.</title>
        <authorList>
            <person name="Hibi M."/>
            <person name="Ogawa J."/>
        </authorList>
    </citation>
    <scope>NUCLEOTIDE SEQUENCE [LARGE SCALE GENOMIC DNA]</scope>
    <source>
        <strain evidence="1 2">C31-06</strain>
    </source>
</reference>
<evidence type="ECO:0000313" key="1">
    <source>
        <dbReference type="EMBL" id="GCE36269.1"/>
    </source>
</evidence>
<comment type="caution">
    <text evidence="1">The sequence shown here is derived from an EMBL/GenBank/DDBJ whole genome shotgun (WGS) entry which is preliminary data.</text>
</comment>
<protein>
    <submittedName>
        <fullName evidence="1">Uncharacterized protein</fullName>
    </submittedName>
</protein>
<dbReference type="AlphaFoldDB" id="A0A402BYG5"/>
<name>A0A402BYG5_RHOWR</name>
<organism evidence="1 2">
    <name type="scientific">Rhodococcus wratislaviensis</name>
    <name type="common">Tsukamurella wratislaviensis</name>
    <dbReference type="NCBI Taxonomy" id="44752"/>
    <lineage>
        <taxon>Bacteria</taxon>
        <taxon>Bacillati</taxon>
        <taxon>Actinomycetota</taxon>
        <taxon>Actinomycetes</taxon>
        <taxon>Mycobacteriales</taxon>
        <taxon>Nocardiaceae</taxon>
        <taxon>Rhodococcus</taxon>
    </lineage>
</organism>
<proteinExistence type="predicted"/>
<sequence length="46" mass="4920">MYVTGDARLGAAVAATRADTEGIEIFAPRPLIAERLPTILNESNSF</sequence>